<evidence type="ECO:0000313" key="6">
    <source>
        <dbReference type="Proteomes" id="UP000663834"/>
    </source>
</evidence>
<dbReference type="OrthoDB" id="10016392at2759"/>
<comment type="caution">
    <text evidence="3">The sequence shown here is derived from an EMBL/GenBank/DDBJ whole genome shotgun (WGS) entry which is preliminary data.</text>
</comment>
<dbReference type="EMBL" id="CAJNOW010006614">
    <property type="protein sequence ID" value="CAF1491384.1"/>
    <property type="molecule type" value="Genomic_DNA"/>
</dbReference>
<accession>A0A815SKA0</accession>
<protein>
    <submittedName>
        <fullName evidence="3">Uncharacterized protein</fullName>
    </submittedName>
</protein>
<dbReference type="Proteomes" id="UP000681720">
    <property type="component" value="Unassembled WGS sequence"/>
</dbReference>
<keyword evidence="1" id="KW-0812">Transmembrane</keyword>
<keyword evidence="1" id="KW-0472">Membrane</keyword>
<reference evidence="3" key="1">
    <citation type="submission" date="2021-02" db="EMBL/GenBank/DDBJ databases">
        <authorList>
            <person name="Nowell W R."/>
        </authorList>
    </citation>
    <scope>NUCLEOTIDE SEQUENCE</scope>
</reference>
<evidence type="ECO:0000256" key="1">
    <source>
        <dbReference type="SAM" id="Phobius"/>
    </source>
</evidence>
<dbReference type="EMBL" id="CAJNOV010008502">
    <property type="protein sequence ID" value="CAF1324913.1"/>
    <property type="molecule type" value="Genomic_DNA"/>
</dbReference>
<dbReference type="Proteomes" id="UP000681967">
    <property type="component" value="Unassembled WGS sequence"/>
</dbReference>
<organism evidence="3 6">
    <name type="scientific">Rotaria magnacalcarata</name>
    <dbReference type="NCBI Taxonomy" id="392030"/>
    <lineage>
        <taxon>Eukaryota</taxon>
        <taxon>Metazoa</taxon>
        <taxon>Spiralia</taxon>
        <taxon>Gnathifera</taxon>
        <taxon>Rotifera</taxon>
        <taxon>Eurotatoria</taxon>
        <taxon>Bdelloidea</taxon>
        <taxon>Philodinida</taxon>
        <taxon>Philodinidae</taxon>
        <taxon>Rotaria</taxon>
    </lineage>
</organism>
<evidence type="ECO:0000313" key="3">
    <source>
        <dbReference type="EMBL" id="CAF1491384.1"/>
    </source>
</evidence>
<dbReference type="Proteomes" id="UP000663855">
    <property type="component" value="Unassembled WGS sequence"/>
</dbReference>
<sequence length="106" mass="12360">MILARVVFLVTVTLPYIIDRIYTIQVQLTQIDPVQKAILQLAGAVAYSLFYLSYAGSFYLFLISSKRFRRQVKYLLMKKYWRVCCQQGMRDNRIAPISHISSVECD</sequence>
<gene>
    <name evidence="5" type="ORF">BYL167_LOCUS20571</name>
    <name evidence="2" type="ORF">CJN711_LOCUS18123</name>
    <name evidence="4" type="ORF">GIL414_LOCUS16322</name>
    <name evidence="3" type="ORF">KQP761_LOCUS14113</name>
</gene>
<name>A0A815SKA0_9BILA</name>
<evidence type="ECO:0000313" key="2">
    <source>
        <dbReference type="EMBL" id="CAF1324913.1"/>
    </source>
</evidence>
<feature type="transmembrane region" description="Helical" evidence="1">
    <location>
        <begin position="39"/>
        <end position="63"/>
    </location>
</feature>
<dbReference type="AlphaFoldDB" id="A0A815SKA0"/>
<dbReference type="Gene3D" id="1.20.1070.10">
    <property type="entry name" value="Rhodopsin 7-helix transmembrane proteins"/>
    <property type="match status" value="1"/>
</dbReference>
<dbReference type="EMBL" id="CAJOBJ010007433">
    <property type="protein sequence ID" value="CAF4085712.1"/>
    <property type="molecule type" value="Genomic_DNA"/>
</dbReference>
<evidence type="ECO:0000313" key="4">
    <source>
        <dbReference type="EMBL" id="CAF4085712.1"/>
    </source>
</evidence>
<evidence type="ECO:0000313" key="5">
    <source>
        <dbReference type="EMBL" id="CAF4131564.1"/>
    </source>
</evidence>
<dbReference type="EMBL" id="CAJOBH010009092">
    <property type="protein sequence ID" value="CAF4131564.1"/>
    <property type="molecule type" value="Genomic_DNA"/>
</dbReference>
<proteinExistence type="predicted"/>
<keyword evidence="1" id="KW-1133">Transmembrane helix</keyword>
<dbReference type="Proteomes" id="UP000663834">
    <property type="component" value="Unassembled WGS sequence"/>
</dbReference>